<evidence type="ECO:0000313" key="5">
    <source>
        <dbReference type="Proteomes" id="UP000321361"/>
    </source>
</evidence>
<dbReference type="GeneID" id="77487952"/>
<dbReference type="AlphaFoldDB" id="A0A179ERV3"/>
<sequence length="181" mass="20664">MIITEFDRDDLDLRDQLADLLRLTWPEEYGTDATKEVDQLMEPDRIAVSALDGDTLIGFVGAIPQYRLTGWELHPLVVESTRRRNQIGTRLVTYLEKEVTSKGGITMYLGTDDLDHGTTLSYENLFEHTFDKAKAIQNLKSHPYEFYEKMGYQIVGVIPDANGWNKPDIWMAKGLVPRPTT</sequence>
<dbReference type="Proteomes" id="UP000078516">
    <property type="component" value="Unassembled WGS sequence"/>
</dbReference>
<dbReference type="RefSeq" id="WP_067482595.1">
    <property type="nucleotide sequence ID" value="NZ_BJUG01000009.1"/>
</dbReference>
<dbReference type="GO" id="GO:0016747">
    <property type="term" value="F:acyltransferase activity, transferring groups other than amino-acyl groups"/>
    <property type="evidence" value="ECO:0007669"/>
    <property type="project" value="InterPro"/>
</dbReference>
<reference evidence="2 5" key="2">
    <citation type="submission" date="2019-07" db="EMBL/GenBank/DDBJ databases">
        <title>Whole genome shotgun sequence of Enterococcus thailandicus NBRC 101867.</title>
        <authorList>
            <person name="Hosoyama A."/>
            <person name="Uohara A."/>
            <person name="Ohji S."/>
            <person name="Ichikawa N."/>
        </authorList>
    </citation>
    <scope>NUCLEOTIDE SEQUENCE [LARGE SCALE GENOMIC DNA]</scope>
    <source>
        <strain evidence="2 5">NBRC 101867</strain>
    </source>
</reference>
<dbReference type="PROSITE" id="PS51186">
    <property type="entry name" value="GNAT"/>
    <property type="match status" value="1"/>
</dbReference>
<evidence type="ECO:0000259" key="1">
    <source>
        <dbReference type="PROSITE" id="PS51186"/>
    </source>
</evidence>
<feature type="domain" description="N-acetyltransferase" evidence="1">
    <location>
        <begin position="1"/>
        <end position="176"/>
    </location>
</feature>
<dbReference type="Pfam" id="PF00583">
    <property type="entry name" value="Acetyltransf_1"/>
    <property type="match status" value="1"/>
</dbReference>
<protein>
    <submittedName>
        <fullName evidence="3">AAC(6')-Ii family aminoglycoside 6'-N-acetyltransferase</fullName>
    </submittedName>
    <submittedName>
        <fullName evidence="2">Aminoglycoside N-acetyltransferase AAC(6')-Ii</fullName>
    </submittedName>
</protein>
<keyword evidence="4" id="KW-1185">Reference proteome</keyword>
<dbReference type="NCBIfam" id="NF000165">
    <property type="entry name" value="AAC_6p_Entco"/>
    <property type="match status" value="1"/>
</dbReference>
<dbReference type="EMBL" id="LWMN01000011">
    <property type="protein sequence ID" value="OAQ55977.1"/>
    <property type="molecule type" value="Genomic_DNA"/>
</dbReference>
<dbReference type="OrthoDB" id="7365228at2"/>
<dbReference type="InterPro" id="IPR016181">
    <property type="entry name" value="Acyl_CoA_acyltransferase"/>
</dbReference>
<gene>
    <name evidence="3" type="ORF">A6E74_04465</name>
    <name evidence="2" type="ORF">ETH01_18060</name>
</gene>
<evidence type="ECO:0000313" key="3">
    <source>
        <dbReference type="EMBL" id="OAQ55977.1"/>
    </source>
</evidence>
<evidence type="ECO:0000313" key="4">
    <source>
        <dbReference type="Proteomes" id="UP000078516"/>
    </source>
</evidence>
<dbReference type="CDD" id="cd04301">
    <property type="entry name" value="NAT_SF"/>
    <property type="match status" value="1"/>
</dbReference>
<accession>A0A179ERV3</accession>
<dbReference type="KEGG" id="eth:CK496_09900"/>
<organism evidence="3 4">
    <name type="scientific">Enterococcus thailandicus</name>
    <dbReference type="NCBI Taxonomy" id="417368"/>
    <lineage>
        <taxon>Bacteria</taxon>
        <taxon>Bacillati</taxon>
        <taxon>Bacillota</taxon>
        <taxon>Bacilli</taxon>
        <taxon>Lactobacillales</taxon>
        <taxon>Enterococcaceae</taxon>
        <taxon>Enterococcus</taxon>
    </lineage>
</organism>
<proteinExistence type="predicted"/>
<keyword evidence="3" id="KW-0808">Transferase</keyword>
<dbReference type="Gene3D" id="3.40.630.30">
    <property type="match status" value="1"/>
</dbReference>
<dbReference type="SUPFAM" id="SSF55729">
    <property type="entry name" value="Acyl-CoA N-acyltransferases (Nat)"/>
    <property type="match status" value="1"/>
</dbReference>
<dbReference type="EMBL" id="BJUG01000009">
    <property type="protein sequence ID" value="GEK37519.1"/>
    <property type="molecule type" value="Genomic_DNA"/>
</dbReference>
<evidence type="ECO:0000313" key="2">
    <source>
        <dbReference type="EMBL" id="GEK37519.1"/>
    </source>
</evidence>
<name>A0A179ERV3_ENTTH</name>
<dbReference type="Proteomes" id="UP000321361">
    <property type="component" value="Unassembled WGS sequence"/>
</dbReference>
<reference evidence="3 4" key="1">
    <citation type="submission" date="2016-04" db="EMBL/GenBank/DDBJ databases">
        <title>Draft genome of an Enterococcus thailandicus strain isolated from bovine feces.</title>
        <authorList>
            <person name="Beukers A.G."/>
            <person name="Zaheer R."/>
            <person name="Goji N."/>
            <person name="Cook S.R."/>
            <person name="Amoako K."/>
            <person name="Chaves A.V."/>
            <person name="Ward M.P."/>
            <person name="Mcallister T.A."/>
        </authorList>
    </citation>
    <scope>NUCLEOTIDE SEQUENCE [LARGE SCALE GENOMIC DNA]</scope>
    <source>
        <strain evidence="3 4">F0711D 46</strain>
    </source>
</reference>
<comment type="caution">
    <text evidence="3">The sequence shown here is derived from an EMBL/GenBank/DDBJ whole genome shotgun (WGS) entry which is preliminary data.</text>
</comment>
<dbReference type="InterPro" id="IPR000182">
    <property type="entry name" value="GNAT_dom"/>
</dbReference>